<evidence type="ECO:0000259" key="9">
    <source>
        <dbReference type="PROSITE" id="PS52048"/>
    </source>
</evidence>
<dbReference type="Proteomes" id="UP000800040">
    <property type="component" value="Unassembled WGS sequence"/>
</dbReference>
<protein>
    <recommendedName>
        <fullName evidence="7">Ubiquitin carboxyl-terminal hydrolase</fullName>
        <ecNumber evidence="7">3.4.19.12</ecNumber>
    </recommendedName>
</protein>
<keyword evidence="5 6" id="KW-0788">Thiol protease</keyword>
<sequence length="356" mass="39218">ETGAKTEVPEIQEQTQQQAMSSKRLANSATDIISPVKEEATDTTMDGLSPMTPPETTSPKTRKRGHPSPTPDSEPSNKKCKETPFSPSQNGNLVAPPPTFPSPPGMPATVHDKATWQGFCDIESEPAYFSVLLREMGVQDVTVREVFSMDHDFILANIPQPIYGFILLFHYREFGNDDQPAECPPDVWFANQLPAQNSCATLAMINILMNQSASSTADGVQIGEHLAQFKDFTTDMTPYQRGEALASFDFVKRIHNSFAKKMDILEADKHLSSKVKRATSQHKPSKNAPGTKSRRRRAVSTASATSASSSESVQENAHHYIAFVPCGTQIYKLDGLDKQPTCMGPFDPIRGETWLQ</sequence>
<name>A0A6A5KI35_9PLEO</name>
<dbReference type="PANTHER" id="PTHR10589">
    <property type="entry name" value="UBIQUITIN CARBOXYL-TERMINAL HYDROLASE"/>
    <property type="match status" value="1"/>
</dbReference>
<feature type="non-terminal residue" evidence="10">
    <location>
        <position position="356"/>
    </location>
</feature>
<keyword evidence="4 6" id="KW-0378">Hydrolase</keyword>
<evidence type="ECO:0000256" key="7">
    <source>
        <dbReference type="RuleBase" id="RU361215"/>
    </source>
</evidence>
<dbReference type="OrthoDB" id="1924260at2759"/>
<dbReference type="PRINTS" id="PR00707">
    <property type="entry name" value="UBCTHYDRLASE"/>
</dbReference>
<organism evidence="10 11">
    <name type="scientific">Decorospora gaudefroyi</name>
    <dbReference type="NCBI Taxonomy" id="184978"/>
    <lineage>
        <taxon>Eukaryota</taxon>
        <taxon>Fungi</taxon>
        <taxon>Dikarya</taxon>
        <taxon>Ascomycota</taxon>
        <taxon>Pezizomycotina</taxon>
        <taxon>Dothideomycetes</taxon>
        <taxon>Pleosporomycetidae</taxon>
        <taxon>Pleosporales</taxon>
        <taxon>Pleosporineae</taxon>
        <taxon>Pleosporaceae</taxon>
        <taxon>Decorospora</taxon>
    </lineage>
</organism>
<dbReference type="GO" id="GO:0004843">
    <property type="term" value="F:cysteine-type deubiquitinase activity"/>
    <property type="evidence" value="ECO:0007669"/>
    <property type="project" value="UniProtKB-UniRule"/>
</dbReference>
<feature type="active site" description="Nucleophile" evidence="6">
    <location>
        <position position="199"/>
    </location>
</feature>
<dbReference type="PANTHER" id="PTHR10589:SF29">
    <property type="entry name" value="UBIQUITIN CARBOXYL-TERMINAL HYDROLASE"/>
    <property type="match status" value="1"/>
</dbReference>
<keyword evidence="2 6" id="KW-0645">Protease</keyword>
<reference evidence="10" key="1">
    <citation type="submission" date="2020-01" db="EMBL/GenBank/DDBJ databases">
        <authorList>
            <consortium name="DOE Joint Genome Institute"/>
            <person name="Haridas S."/>
            <person name="Albert R."/>
            <person name="Binder M."/>
            <person name="Bloem J."/>
            <person name="Labutti K."/>
            <person name="Salamov A."/>
            <person name="Andreopoulos B."/>
            <person name="Baker S.E."/>
            <person name="Barry K."/>
            <person name="Bills G."/>
            <person name="Bluhm B.H."/>
            <person name="Cannon C."/>
            <person name="Castanera R."/>
            <person name="Culley D.E."/>
            <person name="Daum C."/>
            <person name="Ezra D."/>
            <person name="Gonzalez J.B."/>
            <person name="Henrissat B."/>
            <person name="Kuo A."/>
            <person name="Liang C."/>
            <person name="Lipzen A."/>
            <person name="Lutzoni F."/>
            <person name="Magnuson J."/>
            <person name="Mondo S."/>
            <person name="Nolan M."/>
            <person name="Ohm R."/>
            <person name="Pangilinan J."/>
            <person name="Park H.-J."/>
            <person name="Ramirez L."/>
            <person name="Alfaro M."/>
            <person name="Sun H."/>
            <person name="Tritt A."/>
            <person name="Yoshinaga Y."/>
            <person name="Zwiers L.-H."/>
            <person name="Turgeon B.G."/>
            <person name="Goodwin S.B."/>
            <person name="Spatafora J.W."/>
            <person name="Crous P.W."/>
            <person name="Grigoriev I.V."/>
        </authorList>
    </citation>
    <scope>NUCLEOTIDE SEQUENCE</scope>
    <source>
        <strain evidence="10">P77</strain>
    </source>
</reference>
<feature type="compositionally biased region" description="Pro residues" evidence="8">
    <location>
        <begin position="95"/>
        <end position="106"/>
    </location>
</feature>
<feature type="site" description="Transition state stabilizer" evidence="6">
    <location>
        <position position="192"/>
    </location>
</feature>
<proteinExistence type="inferred from homology"/>
<dbReference type="InterPro" id="IPR036959">
    <property type="entry name" value="Peptidase_C12_UCH_sf"/>
</dbReference>
<feature type="compositionally biased region" description="Basic residues" evidence="8">
    <location>
        <begin position="272"/>
        <end position="285"/>
    </location>
</feature>
<evidence type="ECO:0000256" key="8">
    <source>
        <dbReference type="SAM" id="MobiDB-lite"/>
    </source>
</evidence>
<dbReference type="InterPro" id="IPR001578">
    <property type="entry name" value="Peptidase_C12_UCH"/>
</dbReference>
<dbReference type="SUPFAM" id="SSF54001">
    <property type="entry name" value="Cysteine proteinases"/>
    <property type="match status" value="1"/>
</dbReference>
<evidence type="ECO:0000313" key="10">
    <source>
        <dbReference type="EMBL" id="KAF1837995.1"/>
    </source>
</evidence>
<evidence type="ECO:0000256" key="1">
    <source>
        <dbReference type="ARBA" id="ARBA00000707"/>
    </source>
</evidence>
<feature type="compositionally biased region" description="Polar residues" evidence="8">
    <location>
        <begin position="12"/>
        <end position="31"/>
    </location>
</feature>
<evidence type="ECO:0000256" key="4">
    <source>
        <dbReference type="ARBA" id="ARBA00022801"/>
    </source>
</evidence>
<keyword evidence="11" id="KW-1185">Reference proteome</keyword>
<evidence type="ECO:0000256" key="2">
    <source>
        <dbReference type="ARBA" id="ARBA00022670"/>
    </source>
</evidence>
<dbReference type="AlphaFoldDB" id="A0A6A5KI35"/>
<evidence type="ECO:0000313" key="11">
    <source>
        <dbReference type="Proteomes" id="UP000800040"/>
    </source>
</evidence>
<feature type="region of interest" description="Disordered" evidence="8">
    <location>
        <begin position="1"/>
        <end position="109"/>
    </location>
</feature>
<feature type="compositionally biased region" description="Low complexity" evidence="8">
    <location>
        <begin position="299"/>
        <end position="311"/>
    </location>
</feature>
<dbReference type="GO" id="GO:0006511">
    <property type="term" value="P:ubiquitin-dependent protein catabolic process"/>
    <property type="evidence" value="ECO:0007669"/>
    <property type="project" value="UniProtKB-UniRule"/>
</dbReference>
<dbReference type="GO" id="GO:0005737">
    <property type="term" value="C:cytoplasm"/>
    <property type="evidence" value="ECO:0007669"/>
    <property type="project" value="TreeGrafter"/>
</dbReference>
<feature type="active site" description="Proton donor" evidence="6">
    <location>
        <position position="319"/>
    </location>
</feature>
<dbReference type="EMBL" id="ML975256">
    <property type="protein sequence ID" value="KAF1837995.1"/>
    <property type="molecule type" value="Genomic_DNA"/>
</dbReference>
<gene>
    <name evidence="10" type="ORF">BDW02DRAFT_477335</name>
</gene>
<feature type="domain" description="UCH catalytic" evidence="9">
    <location>
        <begin position="118"/>
        <end position="356"/>
    </location>
</feature>
<feature type="site" description="Important for enzyme activity" evidence="6">
    <location>
        <position position="334"/>
    </location>
</feature>
<comment type="similarity">
    <text evidence="6 7">Belongs to the peptidase C12 family.</text>
</comment>
<dbReference type="EC" id="3.4.19.12" evidence="7"/>
<keyword evidence="3 6" id="KW-0833">Ubl conjugation pathway</keyword>
<dbReference type="Pfam" id="PF01088">
    <property type="entry name" value="Peptidase_C12"/>
    <property type="match status" value="1"/>
</dbReference>
<accession>A0A6A5KI35</accession>
<dbReference type="Gene3D" id="3.40.532.10">
    <property type="entry name" value="Peptidase C12, ubiquitin carboxyl-terminal hydrolase"/>
    <property type="match status" value="1"/>
</dbReference>
<feature type="region of interest" description="Disordered" evidence="8">
    <location>
        <begin position="272"/>
        <end position="311"/>
    </location>
</feature>
<comment type="catalytic activity">
    <reaction evidence="1 6 7">
        <text>Thiol-dependent hydrolysis of ester, thioester, amide, peptide and isopeptide bonds formed by the C-terminal Gly of ubiquitin (a 76-residue protein attached to proteins as an intracellular targeting signal).</text>
        <dbReference type="EC" id="3.4.19.12"/>
    </reaction>
</comment>
<feature type="non-terminal residue" evidence="10">
    <location>
        <position position="1"/>
    </location>
</feature>
<dbReference type="PROSITE" id="PS52048">
    <property type="entry name" value="UCH_DOMAIN"/>
    <property type="match status" value="1"/>
</dbReference>
<dbReference type="GO" id="GO:0016579">
    <property type="term" value="P:protein deubiquitination"/>
    <property type="evidence" value="ECO:0007669"/>
    <property type="project" value="TreeGrafter"/>
</dbReference>
<evidence type="ECO:0000256" key="3">
    <source>
        <dbReference type="ARBA" id="ARBA00022786"/>
    </source>
</evidence>
<evidence type="ECO:0000256" key="6">
    <source>
        <dbReference type="PROSITE-ProRule" id="PRU01393"/>
    </source>
</evidence>
<dbReference type="FunFam" id="3.40.532.10:FF:000010">
    <property type="entry name" value="Ubiquitin carboxyl-terminal hydrolase"/>
    <property type="match status" value="1"/>
</dbReference>
<evidence type="ECO:0000256" key="5">
    <source>
        <dbReference type="ARBA" id="ARBA00022807"/>
    </source>
</evidence>
<dbReference type="InterPro" id="IPR038765">
    <property type="entry name" value="Papain-like_cys_pep_sf"/>
</dbReference>